<dbReference type="Proteomes" id="UP000694397">
    <property type="component" value="Chromosome 25"/>
</dbReference>
<dbReference type="PANTHER" id="PTHR10730:SF8">
    <property type="entry name" value="PROCOLLAGEN GALACTOSYLTRANSFERASE 2"/>
    <property type="match status" value="1"/>
</dbReference>
<keyword evidence="9" id="KW-1185">Reference proteome</keyword>
<dbReference type="SUPFAM" id="SSF53448">
    <property type="entry name" value="Nucleotide-diphospho-sugar transferases"/>
    <property type="match status" value="1"/>
</dbReference>
<dbReference type="InterPro" id="IPR029044">
    <property type="entry name" value="Nucleotide-diphossugar_trans"/>
</dbReference>
<keyword evidence="2 6" id="KW-0732">Signal</keyword>
<dbReference type="Pfam" id="PF01755">
    <property type="entry name" value="Glyco_transf_25"/>
    <property type="match status" value="1"/>
</dbReference>
<sequence>MTLPWAAGLGLLSALLVCARPERAPPESPLLPPKVMIAILVRNAAHSLPFYLGCVERLEYPRDRLALWVAVDHSVDNSTAMVLEWLKSVQAPYHYVEWRPQEEPRSYADESGPKHWSRSRFDHVMKLRQAALKAARKQWADYLLFADADNLLTNPRLLTLLMAENLTLVAPMLESHTLYSNFWCGMTAEGYYERTPDYVPVRQWRRAGCFPVPMVHSTFLVDLRRTASRALAFHPPHPDYRGAFDDIMVFAFSAHKAGIQMHVCNRERYGFLPVPLKPQQSLEDEEESCVHTITEAMVDHALEPSRHLHTPPKAQDTIGFDQVFLINLRRRTQRRERMLRTLAVLGIQATPTDAVDGKALNGSQLEALGVAMLPGYRDPYSGRELTRGEVGCFLSHHHIWTQVRGLRQVLVLEDDVRFEPRFKSRLRDVMRDVAGLQLDWDLIYVGRKRLQERSSEKAVQGARNLVEAGYSYWTLGYALSLGGARKLLQAEPLGRMLPVDEFLPVMFDKHPKQQYLEHFEPRDLRAFSVEPLLLFPTHYTGEPGYVSDTETSTIWDDEAAGTDWDREHTRRRWQEGQGRLRPPGPNSTTVLREPRDSRPK</sequence>
<dbReference type="OrthoDB" id="47375at2759"/>
<evidence type="ECO:0000256" key="2">
    <source>
        <dbReference type="ARBA" id="ARBA00022729"/>
    </source>
</evidence>
<evidence type="ECO:0000259" key="7">
    <source>
        <dbReference type="Pfam" id="PF01755"/>
    </source>
</evidence>
<dbReference type="GO" id="GO:0050211">
    <property type="term" value="F:procollagen galactosyltransferase activity"/>
    <property type="evidence" value="ECO:0007669"/>
    <property type="project" value="TreeGrafter"/>
</dbReference>
<evidence type="ECO:0000256" key="3">
    <source>
        <dbReference type="ARBA" id="ARBA00022824"/>
    </source>
</evidence>
<evidence type="ECO:0000313" key="9">
    <source>
        <dbReference type="Proteomes" id="UP000694397"/>
    </source>
</evidence>
<comment type="similarity">
    <text evidence="1">Belongs to the glycosyltransferase 25 family.</text>
</comment>
<proteinExistence type="inferred from homology"/>
<name>A0A8C9WQ93_SCLFO</name>
<dbReference type="GeneTree" id="ENSGT01030000234558"/>
<reference evidence="8" key="3">
    <citation type="submission" date="2025-09" db="UniProtKB">
        <authorList>
            <consortium name="Ensembl"/>
        </authorList>
    </citation>
    <scope>IDENTIFICATION</scope>
</reference>
<reference evidence="8 9" key="1">
    <citation type="submission" date="2019-04" db="EMBL/GenBank/DDBJ databases">
        <authorList>
            <consortium name="Wellcome Sanger Institute Data Sharing"/>
        </authorList>
    </citation>
    <scope>NUCLEOTIDE SEQUENCE [LARGE SCALE GENOMIC DNA]</scope>
</reference>
<dbReference type="AlphaFoldDB" id="A0A8C9WQ93"/>
<dbReference type="InterPro" id="IPR050757">
    <property type="entry name" value="Collagen_mod_GT25"/>
</dbReference>
<keyword evidence="3" id="KW-0256">Endoplasmic reticulum</keyword>
<reference evidence="8" key="2">
    <citation type="submission" date="2025-08" db="UniProtKB">
        <authorList>
            <consortium name="Ensembl"/>
        </authorList>
    </citation>
    <scope>IDENTIFICATION</scope>
</reference>
<evidence type="ECO:0000256" key="5">
    <source>
        <dbReference type="SAM" id="MobiDB-lite"/>
    </source>
</evidence>
<dbReference type="CDD" id="cd06532">
    <property type="entry name" value="Glyco_transf_25"/>
    <property type="match status" value="1"/>
</dbReference>
<feature type="compositionally biased region" description="Basic and acidic residues" evidence="5">
    <location>
        <begin position="563"/>
        <end position="574"/>
    </location>
</feature>
<dbReference type="PANTHER" id="PTHR10730">
    <property type="entry name" value="PROCOLLAGEN-LYSINE,2-OXOGLUTARATE 5-DIOXYGENASE/GLYCOSYLTRANSFERASE 25 FAMILY MEMBER"/>
    <property type="match status" value="1"/>
</dbReference>
<gene>
    <name evidence="8" type="primary">LOC108921427</name>
</gene>
<keyword evidence="4" id="KW-0325">Glycoprotein</keyword>
<dbReference type="Ensembl" id="ENSSFOT00015049796.1">
    <property type="protein sequence ID" value="ENSSFOP00015078028.1"/>
    <property type="gene ID" value="ENSSFOG00015012396.2"/>
</dbReference>
<dbReference type="FunFam" id="3.90.550.10:FF:000048">
    <property type="entry name" value="Glycosyltransferase 25 family member 1"/>
    <property type="match status" value="1"/>
</dbReference>
<dbReference type="CDD" id="cd00761">
    <property type="entry name" value="Glyco_tranf_GTA_type"/>
    <property type="match status" value="1"/>
</dbReference>
<feature type="signal peptide" evidence="6">
    <location>
        <begin position="1"/>
        <end position="19"/>
    </location>
</feature>
<feature type="region of interest" description="Disordered" evidence="5">
    <location>
        <begin position="560"/>
        <end position="600"/>
    </location>
</feature>
<dbReference type="Gene3D" id="3.90.550.10">
    <property type="entry name" value="Spore Coat Polysaccharide Biosynthesis Protein SpsA, Chain A"/>
    <property type="match status" value="1"/>
</dbReference>
<evidence type="ECO:0000256" key="6">
    <source>
        <dbReference type="SAM" id="SignalP"/>
    </source>
</evidence>
<feature type="domain" description="Glycosyl transferase family 25" evidence="7">
    <location>
        <begin position="321"/>
        <end position="502"/>
    </location>
</feature>
<organism evidence="8 9">
    <name type="scientific">Scleropages formosus</name>
    <name type="common">Asian bonytongue</name>
    <name type="synonym">Osteoglossum formosum</name>
    <dbReference type="NCBI Taxonomy" id="113540"/>
    <lineage>
        <taxon>Eukaryota</taxon>
        <taxon>Metazoa</taxon>
        <taxon>Chordata</taxon>
        <taxon>Craniata</taxon>
        <taxon>Vertebrata</taxon>
        <taxon>Euteleostomi</taxon>
        <taxon>Actinopterygii</taxon>
        <taxon>Neopterygii</taxon>
        <taxon>Teleostei</taxon>
        <taxon>Osteoglossocephala</taxon>
        <taxon>Osteoglossomorpha</taxon>
        <taxon>Osteoglossiformes</taxon>
        <taxon>Osteoglossidae</taxon>
        <taxon>Scleropages</taxon>
    </lineage>
</organism>
<evidence type="ECO:0000256" key="4">
    <source>
        <dbReference type="ARBA" id="ARBA00023180"/>
    </source>
</evidence>
<protein>
    <submittedName>
        <fullName evidence="8">Procollagen galactosyltransferase 2-like</fullName>
    </submittedName>
</protein>
<feature type="chain" id="PRO_5034598272" evidence="6">
    <location>
        <begin position="20"/>
        <end position="600"/>
    </location>
</feature>
<evidence type="ECO:0000256" key="1">
    <source>
        <dbReference type="ARBA" id="ARBA00006721"/>
    </source>
</evidence>
<evidence type="ECO:0000313" key="8">
    <source>
        <dbReference type="Ensembl" id="ENSSFOP00015078028.1"/>
    </source>
</evidence>
<accession>A0A8C9WQ93</accession>
<dbReference type="InterPro" id="IPR002654">
    <property type="entry name" value="Glyco_trans_25"/>
</dbReference>